<evidence type="ECO:0000256" key="6">
    <source>
        <dbReference type="SAM" id="MobiDB-lite"/>
    </source>
</evidence>
<evidence type="ECO:0000259" key="8">
    <source>
        <dbReference type="PROSITE" id="PS51918"/>
    </source>
</evidence>
<organism evidence="9 10">
    <name type="scientific">Kitasatospora viridis</name>
    <dbReference type="NCBI Taxonomy" id="281105"/>
    <lineage>
        <taxon>Bacteria</taxon>
        <taxon>Bacillati</taxon>
        <taxon>Actinomycetota</taxon>
        <taxon>Actinomycetes</taxon>
        <taxon>Kitasatosporales</taxon>
        <taxon>Streptomycetaceae</taxon>
        <taxon>Kitasatospora</taxon>
    </lineage>
</organism>
<dbReference type="NCBIfam" id="TIGR03975">
    <property type="entry name" value="rSAM_ocin_1"/>
    <property type="match status" value="1"/>
</dbReference>
<feature type="domain" description="B12-binding" evidence="7">
    <location>
        <begin position="92"/>
        <end position="231"/>
    </location>
</feature>
<dbReference type="SUPFAM" id="SSF102114">
    <property type="entry name" value="Radical SAM enzymes"/>
    <property type="match status" value="1"/>
</dbReference>
<dbReference type="OrthoDB" id="9801424at2"/>
<feature type="compositionally biased region" description="Basic and acidic residues" evidence="6">
    <location>
        <begin position="656"/>
        <end position="665"/>
    </location>
</feature>
<evidence type="ECO:0000256" key="3">
    <source>
        <dbReference type="ARBA" id="ARBA00022723"/>
    </source>
</evidence>
<dbReference type="PROSITE" id="PS51918">
    <property type="entry name" value="RADICAL_SAM"/>
    <property type="match status" value="1"/>
</dbReference>
<dbReference type="EMBL" id="VIWT01000005">
    <property type="protein sequence ID" value="TWF73683.1"/>
    <property type="molecule type" value="Genomic_DNA"/>
</dbReference>
<dbReference type="SMART" id="SM00729">
    <property type="entry name" value="Elp3"/>
    <property type="match status" value="1"/>
</dbReference>
<dbReference type="GO" id="GO:0003824">
    <property type="term" value="F:catalytic activity"/>
    <property type="evidence" value="ECO:0007669"/>
    <property type="project" value="InterPro"/>
</dbReference>
<reference evidence="9 10" key="1">
    <citation type="submission" date="2019-06" db="EMBL/GenBank/DDBJ databases">
        <title>Sequencing the genomes of 1000 actinobacteria strains.</title>
        <authorList>
            <person name="Klenk H.-P."/>
        </authorList>
    </citation>
    <scope>NUCLEOTIDE SEQUENCE [LARGE SCALE GENOMIC DNA]</scope>
    <source>
        <strain evidence="9 10">DSM 44826</strain>
    </source>
</reference>
<dbReference type="InterPro" id="IPR023984">
    <property type="entry name" value="rSAM_ocin_1"/>
</dbReference>
<dbReference type="Proteomes" id="UP000317940">
    <property type="component" value="Unassembled WGS sequence"/>
</dbReference>
<comment type="caution">
    <text evidence="9">The sequence shown here is derived from an EMBL/GenBank/DDBJ whole genome shotgun (WGS) entry which is preliminary data.</text>
</comment>
<dbReference type="Gene3D" id="3.80.30.20">
    <property type="entry name" value="tm_1862 like domain"/>
    <property type="match status" value="1"/>
</dbReference>
<dbReference type="Pfam" id="PF02310">
    <property type="entry name" value="B12-binding"/>
    <property type="match status" value="1"/>
</dbReference>
<protein>
    <submittedName>
        <fullName evidence="9">Ribosomal peptide maturation radical SAM protein 1</fullName>
    </submittedName>
</protein>
<keyword evidence="4" id="KW-0408">Iron</keyword>
<dbReference type="PROSITE" id="PS51332">
    <property type="entry name" value="B12_BINDING"/>
    <property type="match status" value="1"/>
</dbReference>
<dbReference type="RefSeq" id="WP_145910629.1">
    <property type="nucleotide sequence ID" value="NZ_BAAAMZ010000001.1"/>
</dbReference>
<name>A0A561SFR4_9ACTN</name>
<dbReference type="InterPro" id="IPR006638">
    <property type="entry name" value="Elp3/MiaA/NifB-like_rSAM"/>
</dbReference>
<dbReference type="PANTHER" id="PTHR43409:SF7">
    <property type="entry name" value="BLL1977 PROTEIN"/>
    <property type="match status" value="1"/>
</dbReference>
<dbReference type="GO" id="GO:0031419">
    <property type="term" value="F:cobalamin binding"/>
    <property type="evidence" value="ECO:0007669"/>
    <property type="project" value="InterPro"/>
</dbReference>
<evidence type="ECO:0000313" key="10">
    <source>
        <dbReference type="Proteomes" id="UP000317940"/>
    </source>
</evidence>
<dbReference type="SFLD" id="SFLDS00029">
    <property type="entry name" value="Radical_SAM"/>
    <property type="match status" value="1"/>
</dbReference>
<feature type="region of interest" description="Disordered" evidence="6">
    <location>
        <begin position="642"/>
        <end position="665"/>
    </location>
</feature>
<evidence type="ECO:0000256" key="2">
    <source>
        <dbReference type="ARBA" id="ARBA00022691"/>
    </source>
</evidence>
<dbReference type="GO" id="GO:0051536">
    <property type="term" value="F:iron-sulfur cluster binding"/>
    <property type="evidence" value="ECO:0007669"/>
    <property type="project" value="UniProtKB-KW"/>
</dbReference>
<dbReference type="InterPro" id="IPR006158">
    <property type="entry name" value="Cobalamin-bd"/>
</dbReference>
<comment type="cofactor">
    <cofactor evidence="1">
        <name>[4Fe-4S] cluster</name>
        <dbReference type="ChEBI" id="CHEBI:49883"/>
    </cofactor>
</comment>
<dbReference type="PANTHER" id="PTHR43409">
    <property type="entry name" value="ANAEROBIC MAGNESIUM-PROTOPORPHYRIN IX MONOMETHYL ESTER CYCLASE-RELATED"/>
    <property type="match status" value="1"/>
</dbReference>
<keyword evidence="3" id="KW-0479">Metal-binding</keyword>
<dbReference type="InterPro" id="IPR023404">
    <property type="entry name" value="rSAM_horseshoe"/>
</dbReference>
<proteinExistence type="predicted"/>
<dbReference type="InterPro" id="IPR051198">
    <property type="entry name" value="BchE-like"/>
</dbReference>
<dbReference type="SFLD" id="SFLDF00324">
    <property type="entry name" value="bacteriocin_maturation"/>
    <property type="match status" value="1"/>
</dbReference>
<evidence type="ECO:0000256" key="5">
    <source>
        <dbReference type="ARBA" id="ARBA00023014"/>
    </source>
</evidence>
<sequence>MRIVLVHMPWGALDMPSLALGILRAAAERAGHRVEVRYANLEYADWAAEHAGFGLADYTYFSERSYFQGAGDWVFAGALYPDAAEPDATEQGAHTDPGRYPGLDPAAEFEEYLRFLAANGASLQETELALATRATAPEFIVRLVDSIAADPPDLVGFSTTFQQNAASLAAARLLKRVAPQVRTVFGGANCDGPQGAALHRNFPFLDFVVRGEGELAFPALLDLLAEPAAGAARPAGPAGVPGLCWRDEHGVPQANPMATRPLPPAAILTPRYDGFFERLDASVAARWVEPKLVLEGSRGCWWGEKHHCTFCGLNGSSMEFRSKRPADFLHEVLSLAERHQLLDVYVVDNILDMGYFETVLRPLAELPVDLRLHFEIKANLRREQFQLLGDAGAVQVQPGIESLSSRVLKIMDKGVTGCQNVRALRDAQSAGVSVTWNYLYGFPGERPADYESVLRQLPALHHLDPPTGAGRIVIERFSPYFSRPELGFELTRPAYQYRATYRLPEGELADLAYVFTTAARGIDEALADRLTAAVDGWRARFPDSRLSYLDTGERIVLANSRPGYDWRVLELTDPVELALFRLLDQPRSPAALAARLPGGAATVASLLPHWEALGLLFHDGERWLQVAVESDNQVLMRVEHRHAPTAAEPDQAPDTGRGRHVDALG</sequence>
<evidence type="ECO:0000256" key="4">
    <source>
        <dbReference type="ARBA" id="ARBA00023004"/>
    </source>
</evidence>
<gene>
    <name evidence="9" type="ORF">FHX73_15299</name>
</gene>
<keyword evidence="5" id="KW-0411">Iron-sulfur</keyword>
<dbReference type="Pfam" id="PF04055">
    <property type="entry name" value="Radical_SAM"/>
    <property type="match status" value="1"/>
</dbReference>
<keyword evidence="10" id="KW-1185">Reference proteome</keyword>
<keyword evidence="2" id="KW-0949">S-adenosyl-L-methionine</keyword>
<feature type="domain" description="Radical SAM core" evidence="8">
    <location>
        <begin position="286"/>
        <end position="502"/>
    </location>
</feature>
<dbReference type="AlphaFoldDB" id="A0A561SFR4"/>
<evidence type="ECO:0000256" key="1">
    <source>
        <dbReference type="ARBA" id="ARBA00001966"/>
    </source>
</evidence>
<dbReference type="InterPro" id="IPR007197">
    <property type="entry name" value="rSAM"/>
</dbReference>
<dbReference type="SFLD" id="SFLDG01082">
    <property type="entry name" value="B12-binding_domain_containing"/>
    <property type="match status" value="1"/>
</dbReference>
<dbReference type="InterPro" id="IPR058240">
    <property type="entry name" value="rSAM_sf"/>
</dbReference>
<dbReference type="GO" id="GO:0046872">
    <property type="term" value="F:metal ion binding"/>
    <property type="evidence" value="ECO:0007669"/>
    <property type="project" value="UniProtKB-KW"/>
</dbReference>
<dbReference type="Gene3D" id="3.40.50.280">
    <property type="entry name" value="Cobalamin-binding domain"/>
    <property type="match status" value="1"/>
</dbReference>
<evidence type="ECO:0000313" key="9">
    <source>
        <dbReference type="EMBL" id="TWF73683.1"/>
    </source>
</evidence>
<dbReference type="GO" id="GO:0005829">
    <property type="term" value="C:cytosol"/>
    <property type="evidence" value="ECO:0007669"/>
    <property type="project" value="TreeGrafter"/>
</dbReference>
<evidence type="ECO:0000259" key="7">
    <source>
        <dbReference type="PROSITE" id="PS51332"/>
    </source>
</evidence>
<accession>A0A561SFR4</accession>